<keyword evidence="2" id="KW-0442">Lipid degradation</keyword>
<evidence type="ECO:0000256" key="2">
    <source>
        <dbReference type="ARBA" id="ARBA00022963"/>
    </source>
</evidence>
<evidence type="ECO:0000313" key="6">
    <source>
        <dbReference type="EMBL" id="SDW71329.1"/>
    </source>
</evidence>
<evidence type="ECO:0000259" key="4">
    <source>
        <dbReference type="Pfam" id="PF00561"/>
    </source>
</evidence>
<reference evidence="5" key="3">
    <citation type="submission" date="2023-06" db="EMBL/GenBank/DDBJ databases">
        <authorList>
            <person name="Sun Q."/>
            <person name="Zhou Y."/>
        </authorList>
    </citation>
    <scope>NUCLEOTIDE SEQUENCE</scope>
    <source>
        <strain evidence="5">CGMCC 1.10859</strain>
    </source>
</reference>
<dbReference type="RefSeq" id="WP_051646138.1">
    <property type="nucleotide sequence ID" value="NZ_BNAB01000005.1"/>
</dbReference>
<dbReference type="Gene3D" id="3.40.50.1820">
    <property type="entry name" value="alpha/beta hydrolase"/>
    <property type="match status" value="1"/>
</dbReference>
<dbReference type="AlphaFoldDB" id="A0AAN4UQG1"/>
<dbReference type="SUPFAM" id="SSF53474">
    <property type="entry name" value="alpha/beta-Hydrolases"/>
    <property type="match status" value="1"/>
</dbReference>
<keyword evidence="7" id="KW-1185">Reference proteome</keyword>
<evidence type="ECO:0000256" key="1">
    <source>
        <dbReference type="ARBA" id="ARBA00022801"/>
    </source>
</evidence>
<dbReference type="PANTHER" id="PTHR10272">
    <property type="entry name" value="PLATELET-ACTIVATING FACTOR ACETYLHYDROLASE"/>
    <property type="match status" value="1"/>
</dbReference>
<organism evidence="5 8">
    <name type="scientific">Allgaiera indica</name>
    <dbReference type="NCBI Taxonomy" id="765699"/>
    <lineage>
        <taxon>Bacteria</taxon>
        <taxon>Pseudomonadati</taxon>
        <taxon>Pseudomonadota</taxon>
        <taxon>Alphaproteobacteria</taxon>
        <taxon>Rhodobacterales</taxon>
        <taxon>Paracoccaceae</taxon>
        <taxon>Allgaiera</taxon>
    </lineage>
</organism>
<dbReference type="GO" id="GO:0003847">
    <property type="term" value="F:1-alkyl-2-acetylglycerophosphocholine esterase activity"/>
    <property type="evidence" value="ECO:0007669"/>
    <property type="project" value="TreeGrafter"/>
</dbReference>
<dbReference type="InterPro" id="IPR029058">
    <property type="entry name" value="AB_hydrolase_fold"/>
</dbReference>
<dbReference type="Pfam" id="PF00561">
    <property type="entry name" value="Abhydrolase_1"/>
    <property type="match status" value="1"/>
</dbReference>
<evidence type="ECO:0000313" key="8">
    <source>
        <dbReference type="Proteomes" id="UP000634647"/>
    </source>
</evidence>
<dbReference type="PANTHER" id="PTHR10272:SF0">
    <property type="entry name" value="PLATELET-ACTIVATING FACTOR ACETYLHYDROLASE"/>
    <property type="match status" value="1"/>
</dbReference>
<comment type="caution">
    <text evidence="5">The sequence shown here is derived from an EMBL/GenBank/DDBJ whole genome shotgun (WGS) entry which is preliminary data.</text>
</comment>
<name>A0AAN4UQG1_9RHOB</name>
<protein>
    <submittedName>
        <fullName evidence="5">Lipase</fullName>
    </submittedName>
    <submittedName>
        <fullName evidence="6">Predicted dienelactone hydrolase</fullName>
    </submittedName>
</protein>
<evidence type="ECO:0000313" key="5">
    <source>
        <dbReference type="EMBL" id="GHE00799.1"/>
    </source>
</evidence>
<accession>A0AAN4UQG1</accession>
<reference evidence="5" key="1">
    <citation type="journal article" date="2014" name="Int. J. Syst. Evol. Microbiol.">
        <title>Complete genome sequence of Corynebacterium casei LMG S-19264T (=DSM 44701T), isolated from a smear-ripened cheese.</title>
        <authorList>
            <consortium name="US DOE Joint Genome Institute (JGI-PGF)"/>
            <person name="Walter F."/>
            <person name="Albersmeier A."/>
            <person name="Kalinowski J."/>
            <person name="Ruckert C."/>
        </authorList>
    </citation>
    <scope>NUCLEOTIDE SEQUENCE</scope>
    <source>
        <strain evidence="5">CGMCC 1.10859</strain>
    </source>
</reference>
<evidence type="ECO:0000313" key="7">
    <source>
        <dbReference type="Proteomes" id="UP000199541"/>
    </source>
</evidence>
<dbReference type="Proteomes" id="UP000199541">
    <property type="component" value="Unassembled WGS sequence"/>
</dbReference>
<evidence type="ECO:0000256" key="3">
    <source>
        <dbReference type="ARBA" id="ARBA00023098"/>
    </source>
</evidence>
<keyword evidence="3" id="KW-0443">Lipid metabolism</keyword>
<sequence length="367" mass="39279">MSNRIDRTRPDAPALARRGTYPVGVRSLTLVNPDQPDVFGAPGARADRALAVELWYPAANAGAGAARYPTLLRDGHRRLTLHGGATRDATPAAAEFPLVILSHGYPGNRMLLGHFGEFLASHGYRVASIDHLHSTYGDPAYLAGKAFAATLIHRPLDVAFVAETLGGDYAVIGYSMGGYGALVLAGAGISAQALTTEMAPPHDLWRLHRAPKPPARLRAILAIGPWGGARALWDAAGLGAMRLPCLIMAGTEDDVSGYDTGMRRIFAETGGPTWLLSFIGAGHNAAAPIPAPDEAWEPSPHLDWPPFAHYADPVWDSTAMNNIAQHFARAFLDLHLKRLSEMADYLRPGWKGFEAGRAPGLVLEQRG</sequence>
<feature type="domain" description="AB hydrolase-1" evidence="4">
    <location>
        <begin position="97"/>
        <end position="219"/>
    </location>
</feature>
<dbReference type="Proteomes" id="UP000634647">
    <property type="component" value="Unassembled WGS sequence"/>
</dbReference>
<dbReference type="InterPro" id="IPR000073">
    <property type="entry name" value="AB_hydrolase_1"/>
</dbReference>
<dbReference type="GO" id="GO:0016042">
    <property type="term" value="P:lipid catabolic process"/>
    <property type="evidence" value="ECO:0007669"/>
    <property type="project" value="UniProtKB-KW"/>
</dbReference>
<keyword evidence="1 6" id="KW-0378">Hydrolase</keyword>
<dbReference type="EMBL" id="FNOB01000006">
    <property type="protein sequence ID" value="SDW71329.1"/>
    <property type="molecule type" value="Genomic_DNA"/>
</dbReference>
<gene>
    <name evidence="5" type="ORF">GCM10008024_13690</name>
    <name evidence="6" type="ORF">SAMN05444006_10660</name>
</gene>
<dbReference type="EMBL" id="BNAB01000005">
    <property type="protein sequence ID" value="GHE00799.1"/>
    <property type="molecule type" value="Genomic_DNA"/>
</dbReference>
<reference evidence="6 7" key="2">
    <citation type="submission" date="2016-10" db="EMBL/GenBank/DDBJ databases">
        <authorList>
            <person name="Varghese N."/>
            <person name="Submissions S."/>
        </authorList>
    </citation>
    <scope>NUCLEOTIDE SEQUENCE [LARGE SCALE GENOMIC DNA]</scope>
    <source>
        <strain evidence="6 7">DSM 24802</strain>
    </source>
</reference>
<proteinExistence type="predicted"/>